<gene>
    <name evidence="2" type="primary">SDR3b</name>
    <name evidence="2" type="ORF">KSP39_PZI014554</name>
</gene>
<dbReference type="EMBL" id="JBBWWQ010000012">
    <property type="protein sequence ID" value="KAK8934332.1"/>
    <property type="molecule type" value="Genomic_DNA"/>
</dbReference>
<dbReference type="InterPro" id="IPR002347">
    <property type="entry name" value="SDR_fam"/>
</dbReference>
<proteinExistence type="inferred from homology"/>
<dbReference type="AlphaFoldDB" id="A0AAP0BBY3"/>
<protein>
    <submittedName>
        <fullName evidence="2">Short-chain dehydrogenase reductase 3b</fullName>
    </submittedName>
</protein>
<dbReference type="PRINTS" id="PR00081">
    <property type="entry name" value="GDHRDH"/>
</dbReference>
<dbReference type="PANTHER" id="PTHR42820:SF1">
    <property type="entry name" value="SHORT-CHAIN DEHYDROGENASE_REDUCTASE FAMILY PROTEIN"/>
    <property type="match status" value="1"/>
</dbReference>
<comment type="caution">
    <text evidence="2">The sequence shown here is derived from an EMBL/GenBank/DDBJ whole genome shotgun (WGS) entry which is preliminary data.</text>
</comment>
<dbReference type="PANTHER" id="PTHR42820">
    <property type="entry name" value="SHORT-CHAIN DEHYDROGENASE REDUCTASE"/>
    <property type="match status" value="1"/>
</dbReference>
<accession>A0AAP0BBY3</accession>
<dbReference type="InterPro" id="IPR036291">
    <property type="entry name" value="NAD(P)-bd_dom_sf"/>
</dbReference>
<evidence type="ECO:0000313" key="2">
    <source>
        <dbReference type="EMBL" id="KAK8934332.1"/>
    </source>
</evidence>
<sequence length="112" mass="12148">MIIVFSSIKLRLEGKVVVITGGVSGIREAVVSLFVTQGTNVIITDIQDTLDDAREELQVAASLAHTVDNYGRIDIMLSNIGIVGTMDNLLDHKKLVKIGSTFLLEEATPPQR</sequence>
<dbReference type="Gene3D" id="3.40.50.720">
    <property type="entry name" value="NAD(P)-binding Rossmann-like Domain"/>
    <property type="match status" value="1"/>
</dbReference>
<evidence type="ECO:0000256" key="1">
    <source>
        <dbReference type="ARBA" id="ARBA00006484"/>
    </source>
</evidence>
<organism evidence="2 3">
    <name type="scientific">Platanthera zijinensis</name>
    <dbReference type="NCBI Taxonomy" id="2320716"/>
    <lineage>
        <taxon>Eukaryota</taxon>
        <taxon>Viridiplantae</taxon>
        <taxon>Streptophyta</taxon>
        <taxon>Embryophyta</taxon>
        <taxon>Tracheophyta</taxon>
        <taxon>Spermatophyta</taxon>
        <taxon>Magnoliopsida</taxon>
        <taxon>Liliopsida</taxon>
        <taxon>Asparagales</taxon>
        <taxon>Orchidaceae</taxon>
        <taxon>Orchidoideae</taxon>
        <taxon>Orchideae</taxon>
        <taxon>Orchidinae</taxon>
        <taxon>Platanthera</taxon>
    </lineage>
</organism>
<evidence type="ECO:0000313" key="3">
    <source>
        <dbReference type="Proteomes" id="UP001418222"/>
    </source>
</evidence>
<comment type="similarity">
    <text evidence="1">Belongs to the short-chain dehydrogenases/reductases (SDR) family.</text>
</comment>
<reference evidence="2 3" key="1">
    <citation type="journal article" date="2022" name="Nat. Plants">
        <title>Genomes of leafy and leafless Platanthera orchids illuminate the evolution of mycoheterotrophy.</title>
        <authorList>
            <person name="Li M.H."/>
            <person name="Liu K.W."/>
            <person name="Li Z."/>
            <person name="Lu H.C."/>
            <person name="Ye Q.L."/>
            <person name="Zhang D."/>
            <person name="Wang J.Y."/>
            <person name="Li Y.F."/>
            <person name="Zhong Z.M."/>
            <person name="Liu X."/>
            <person name="Yu X."/>
            <person name="Liu D.K."/>
            <person name="Tu X.D."/>
            <person name="Liu B."/>
            <person name="Hao Y."/>
            <person name="Liao X.Y."/>
            <person name="Jiang Y.T."/>
            <person name="Sun W.H."/>
            <person name="Chen J."/>
            <person name="Chen Y.Q."/>
            <person name="Ai Y."/>
            <person name="Zhai J.W."/>
            <person name="Wu S.S."/>
            <person name="Zhou Z."/>
            <person name="Hsiao Y.Y."/>
            <person name="Wu W.L."/>
            <person name="Chen Y.Y."/>
            <person name="Lin Y.F."/>
            <person name="Hsu J.L."/>
            <person name="Li C.Y."/>
            <person name="Wang Z.W."/>
            <person name="Zhao X."/>
            <person name="Zhong W.Y."/>
            <person name="Ma X.K."/>
            <person name="Ma L."/>
            <person name="Huang J."/>
            <person name="Chen G.Z."/>
            <person name="Huang M.Z."/>
            <person name="Huang L."/>
            <person name="Peng D.H."/>
            <person name="Luo Y.B."/>
            <person name="Zou S.Q."/>
            <person name="Chen S.P."/>
            <person name="Lan S."/>
            <person name="Tsai W.C."/>
            <person name="Van de Peer Y."/>
            <person name="Liu Z.J."/>
        </authorList>
    </citation>
    <scope>NUCLEOTIDE SEQUENCE [LARGE SCALE GENOMIC DNA]</scope>
    <source>
        <strain evidence="2">Lor287</strain>
    </source>
</reference>
<dbReference type="SUPFAM" id="SSF51735">
    <property type="entry name" value="NAD(P)-binding Rossmann-fold domains"/>
    <property type="match status" value="1"/>
</dbReference>
<dbReference type="Proteomes" id="UP001418222">
    <property type="component" value="Unassembled WGS sequence"/>
</dbReference>
<name>A0AAP0BBY3_9ASPA</name>
<keyword evidence="3" id="KW-1185">Reference proteome</keyword>